<accession>A0AAV4N7H5</accession>
<dbReference type="Proteomes" id="UP001054837">
    <property type="component" value="Unassembled WGS sequence"/>
</dbReference>
<dbReference type="EMBL" id="BPLQ01001297">
    <property type="protein sequence ID" value="GIX80476.1"/>
    <property type="molecule type" value="Genomic_DNA"/>
</dbReference>
<comment type="caution">
    <text evidence="1">The sequence shown here is derived from an EMBL/GenBank/DDBJ whole genome shotgun (WGS) entry which is preliminary data.</text>
</comment>
<dbReference type="AlphaFoldDB" id="A0AAV4N7H5"/>
<reference evidence="1 2" key="1">
    <citation type="submission" date="2021-06" db="EMBL/GenBank/DDBJ databases">
        <title>Caerostris darwini draft genome.</title>
        <authorList>
            <person name="Kono N."/>
            <person name="Arakawa K."/>
        </authorList>
    </citation>
    <scope>NUCLEOTIDE SEQUENCE [LARGE SCALE GENOMIC DNA]</scope>
</reference>
<proteinExistence type="predicted"/>
<organism evidence="1 2">
    <name type="scientific">Caerostris darwini</name>
    <dbReference type="NCBI Taxonomy" id="1538125"/>
    <lineage>
        <taxon>Eukaryota</taxon>
        <taxon>Metazoa</taxon>
        <taxon>Ecdysozoa</taxon>
        <taxon>Arthropoda</taxon>
        <taxon>Chelicerata</taxon>
        <taxon>Arachnida</taxon>
        <taxon>Araneae</taxon>
        <taxon>Araneomorphae</taxon>
        <taxon>Entelegynae</taxon>
        <taxon>Araneoidea</taxon>
        <taxon>Araneidae</taxon>
        <taxon>Caerostris</taxon>
    </lineage>
</organism>
<gene>
    <name evidence="1" type="ORF">CDAR_366861</name>
</gene>
<name>A0AAV4N7H5_9ARAC</name>
<sequence>MKNYQPFLSARKETRSNAPKVYPIEKEENIELVSPTAVVTTTWQTIFASPFPLTQPPPSYAEACDFPRLPLYFLYLCDDLSTPSRVKSISLLKKWKIFTFGFTQRGN</sequence>
<keyword evidence="2" id="KW-1185">Reference proteome</keyword>
<evidence type="ECO:0000313" key="1">
    <source>
        <dbReference type="EMBL" id="GIX80476.1"/>
    </source>
</evidence>
<evidence type="ECO:0000313" key="2">
    <source>
        <dbReference type="Proteomes" id="UP001054837"/>
    </source>
</evidence>
<protein>
    <submittedName>
        <fullName evidence="1">Uncharacterized protein</fullName>
    </submittedName>
</protein>